<dbReference type="AlphaFoldDB" id="A0A542DUS0"/>
<organism evidence="1 2">
    <name type="scientific">Kribbella jejuensis</name>
    <dbReference type="NCBI Taxonomy" id="236068"/>
    <lineage>
        <taxon>Bacteria</taxon>
        <taxon>Bacillati</taxon>
        <taxon>Actinomycetota</taxon>
        <taxon>Actinomycetes</taxon>
        <taxon>Propionibacteriales</taxon>
        <taxon>Kribbellaceae</taxon>
        <taxon>Kribbella</taxon>
    </lineage>
</organism>
<gene>
    <name evidence="1" type="ORF">FB475_6519</name>
</gene>
<dbReference type="Proteomes" id="UP000316298">
    <property type="component" value="Unassembled WGS sequence"/>
</dbReference>
<evidence type="ECO:0000313" key="1">
    <source>
        <dbReference type="EMBL" id="TQJ06843.1"/>
    </source>
</evidence>
<evidence type="ECO:0000313" key="2">
    <source>
        <dbReference type="Proteomes" id="UP000316298"/>
    </source>
</evidence>
<comment type="caution">
    <text evidence="1">The sequence shown here is derived from an EMBL/GenBank/DDBJ whole genome shotgun (WGS) entry which is preliminary data.</text>
</comment>
<keyword evidence="2" id="KW-1185">Reference proteome</keyword>
<sequence>MIARTRAEAALYLELTPCPTCGSTETDWDDQQRDEVLRCAGVCANCGAVREYLFSSPPQLYDDFGGPEPSELIDAGQWLAFADQVAGLVAVDDRSEEARAAMTLARQAVEEVVKFVPAAADAVPEDAFWTEAGRAVRALDPGRFRLERLLVIRDSYSG</sequence>
<name>A0A542DUS0_9ACTN</name>
<protein>
    <submittedName>
        <fullName evidence="1">Uncharacterized protein</fullName>
    </submittedName>
</protein>
<dbReference type="EMBL" id="VFMM01000003">
    <property type="protein sequence ID" value="TQJ06843.1"/>
    <property type="molecule type" value="Genomic_DNA"/>
</dbReference>
<reference evidence="1 2" key="1">
    <citation type="submission" date="2019-06" db="EMBL/GenBank/DDBJ databases">
        <title>Sequencing the genomes of 1000 actinobacteria strains.</title>
        <authorList>
            <person name="Klenk H.-P."/>
        </authorList>
    </citation>
    <scope>NUCLEOTIDE SEQUENCE [LARGE SCALE GENOMIC DNA]</scope>
    <source>
        <strain evidence="1 2">DSM 17305</strain>
    </source>
</reference>
<proteinExistence type="predicted"/>
<accession>A0A542DUS0</accession>
<dbReference type="OrthoDB" id="4276070at2"/>